<keyword evidence="1" id="KW-1003">Cell membrane</keyword>
<evidence type="ECO:0000313" key="7">
    <source>
        <dbReference type="EMBL" id="QPJ63090.1"/>
    </source>
</evidence>
<dbReference type="PANTHER" id="PTHR41335:SF1">
    <property type="entry name" value="MEMBRANE PROTEIN"/>
    <property type="match status" value="1"/>
</dbReference>
<sequence>MSPFKLILVIIIALLVVVLGLKNRELVEVSFYDFSLDSHNIQVPLILVMIGSMAFGFSIAWFSGWVSRLKFKALLHRKDKTIEELQSQLIEYKPKPTASNPSGTTPPVE</sequence>
<reference evidence="7 8" key="1">
    <citation type="submission" date="2020-02" db="EMBL/GenBank/DDBJ databases">
        <title>Genomic and physiological characterization of two novel Nitrospinaceae genera.</title>
        <authorList>
            <person name="Mueller A.J."/>
            <person name="Jung M.-Y."/>
            <person name="Strachan C.R."/>
            <person name="Herbold C.W."/>
            <person name="Kirkegaard R.H."/>
            <person name="Daims H."/>
        </authorList>
    </citation>
    <scope>NUCLEOTIDE SEQUENCE [LARGE SCALE GENOMIC DNA]</scope>
    <source>
        <strain evidence="7">EB</strain>
    </source>
</reference>
<evidence type="ECO:0000259" key="6">
    <source>
        <dbReference type="Pfam" id="PF06305"/>
    </source>
</evidence>
<dbReference type="EMBL" id="CP048685">
    <property type="protein sequence ID" value="QPJ63090.1"/>
    <property type="molecule type" value="Genomic_DNA"/>
</dbReference>
<evidence type="ECO:0000256" key="2">
    <source>
        <dbReference type="ARBA" id="ARBA00022692"/>
    </source>
</evidence>
<protein>
    <submittedName>
        <fullName evidence="7">LapA family protein</fullName>
    </submittedName>
</protein>
<evidence type="ECO:0000256" key="5">
    <source>
        <dbReference type="SAM" id="Phobius"/>
    </source>
</evidence>
<keyword evidence="4 5" id="KW-0472">Membrane</keyword>
<keyword evidence="3 5" id="KW-1133">Transmembrane helix</keyword>
<evidence type="ECO:0000256" key="4">
    <source>
        <dbReference type="ARBA" id="ARBA00023136"/>
    </source>
</evidence>
<dbReference type="Pfam" id="PF06305">
    <property type="entry name" value="LapA_dom"/>
    <property type="match status" value="1"/>
</dbReference>
<dbReference type="InterPro" id="IPR010445">
    <property type="entry name" value="LapA_dom"/>
</dbReference>
<name>A0A7T0G174_9BACT</name>
<dbReference type="Proteomes" id="UP000594688">
    <property type="component" value="Chromosome"/>
</dbReference>
<evidence type="ECO:0000256" key="3">
    <source>
        <dbReference type="ARBA" id="ARBA00022989"/>
    </source>
</evidence>
<keyword evidence="2 5" id="KW-0812">Transmembrane</keyword>
<evidence type="ECO:0000313" key="8">
    <source>
        <dbReference type="Proteomes" id="UP000594688"/>
    </source>
</evidence>
<proteinExistence type="predicted"/>
<gene>
    <name evidence="7" type="ORF">G3M70_14890</name>
</gene>
<feature type="transmembrane region" description="Helical" evidence="5">
    <location>
        <begin position="44"/>
        <end position="67"/>
    </location>
</feature>
<dbReference type="GO" id="GO:0005886">
    <property type="term" value="C:plasma membrane"/>
    <property type="evidence" value="ECO:0007669"/>
    <property type="project" value="InterPro"/>
</dbReference>
<feature type="domain" description="Lipopolysaccharide assembly protein A" evidence="6">
    <location>
        <begin position="22"/>
        <end position="89"/>
    </location>
</feature>
<organism evidence="7 8">
    <name type="scientific">Candidatus Nitronauta litoralis</name>
    <dbReference type="NCBI Taxonomy" id="2705533"/>
    <lineage>
        <taxon>Bacteria</taxon>
        <taxon>Pseudomonadati</taxon>
        <taxon>Nitrospinota/Tectimicrobiota group</taxon>
        <taxon>Nitrospinota</taxon>
        <taxon>Nitrospinia</taxon>
        <taxon>Nitrospinales</taxon>
        <taxon>Nitrospinaceae</taxon>
        <taxon>Candidatus Nitronauta</taxon>
    </lineage>
</organism>
<dbReference type="AlphaFoldDB" id="A0A7T0G174"/>
<accession>A0A7T0G174</accession>
<dbReference type="KEGG" id="nli:G3M70_14890"/>
<evidence type="ECO:0000256" key="1">
    <source>
        <dbReference type="ARBA" id="ARBA00022475"/>
    </source>
</evidence>
<dbReference type="PANTHER" id="PTHR41335">
    <property type="entry name" value="MEMBRANE PROTEIN-RELATED"/>
    <property type="match status" value="1"/>
</dbReference>